<dbReference type="GO" id="GO:0005743">
    <property type="term" value="C:mitochondrial inner membrane"/>
    <property type="evidence" value="ECO:0007669"/>
    <property type="project" value="TreeGrafter"/>
</dbReference>
<dbReference type="AlphaFoldDB" id="A0A8H6C1W9"/>
<dbReference type="PANTHER" id="PTHR22726:SF1">
    <property type="entry name" value="METALLOENDOPEPTIDASE OMA1, MITOCHONDRIAL"/>
    <property type="match status" value="1"/>
</dbReference>
<accession>A0A8H6C1W9</accession>
<sequence length="178" mass="20948">MFGSKIFSRLFFKRTYATYKRFDNTTSSSSFTTSYAHLLTNRKTLYIGGGLLGFYVYNLHDAPYTHRSRFIWVPYWLETKIGDYSYRQIYQQFQSQILPHSNPLYNRVSTIMNKLLDVALNDNINDDLNARFLNHLKSLKWEINIIQNDSLPPNAFILPNGKIFIFSSIMPICKMKMD</sequence>
<evidence type="ECO:0000313" key="2">
    <source>
        <dbReference type="Proteomes" id="UP000536275"/>
    </source>
</evidence>
<comment type="caution">
    <text evidence="1">The sequence shown here is derived from an EMBL/GenBank/DDBJ whole genome shotgun (WGS) entry which is preliminary data.</text>
</comment>
<reference evidence="1 2" key="1">
    <citation type="submission" date="2020-03" db="EMBL/GenBank/DDBJ databases">
        <title>FDA dAtabase for Regulatory Grade micrObial Sequences (FDA-ARGOS): Supporting development and validation of Infectious Disease Dx tests.</title>
        <authorList>
            <person name="Campos J."/>
            <person name="Goldberg B."/>
            <person name="Tallon L."/>
            <person name="Sadzewicz L."/>
            <person name="Vavikolanu K."/>
            <person name="Mehta A."/>
            <person name="Aluvathingal J."/>
            <person name="Nadendla S."/>
            <person name="Nandy P."/>
            <person name="Geyer C."/>
            <person name="Yan Y."/>
            <person name="Sichtig H."/>
        </authorList>
    </citation>
    <scope>NUCLEOTIDE SEQUENCE [LARGE SCALE GENOMIC DNA]</scope>
    <source>
        <strain evidence="1 2">FDAARGOS_656</strain>
    </source>
</reference>
<dbReference type="Proteomes" id="UP000536275">
    <property type="component" value="Unassembled WGS sequence"/>
</dbReference>
<evidence type="ECO:0000313" key="1">
    <source>
        <dbReference type="EMBL" id="KAF6071451.1"/>
    </source>
</evidence>
<organism evidence="1 2">
    <name type="scientific">Candida albicans</name>
    <name type="common">Yeast</name>
    <dbReference type="NCBI Taxonomy" id="5476"/>
    <lineage>
        <taxon>Eukaryota</taxon>
        <taxon>Fungi</taxon>
        <taxon>Dikarya</taxon>
        <taxon>Ascomycota</taxon>
        <taxon>Saccharomycotina</taxon>
        <taxon>Pichiomycetes</taxon>
        <taxon>Debaryomycetaceae</taxon>
        <taxon>Candida/Lodderomyces clade</taxon>
        <taxon>Candida</taxon>
    </lineage>
</organism>
<dbReference type="InterPro" id="IPR051156">
    <property type="entry name" value="Mito/Outer_Membr_Metalloprot"/>
</dbReference>
<dbReference type="GO" id="GO:0034982">
    <property type="term" value="P:mitochondrial protein processing"/>
    <property type="evidence" value="ECO:0007669"/>
    <property type="project" value="TreeGrafter"/>
</dbReference>
<gene>
    <name evidence="1" type="ORF">FOB64_001187</name>
</gene>
<dbReference type="PANTHER" id="PTHR22726">
    <property type="entry name" value="METALLOENDOPEPTIDASE OMA1"/>
    <property type="match status" value="1"/>
</dbReference>
<protein>
    <submittedName>
        <fullName evidence="1">Uncharacterized protein</fullName>
    </submittedName>
</protein>
<name>A0A8H6C1W9_CANAX</name>
<dbReference type="EMBL" id="JABWAD010000016">
    <property type="protein sequence ID" value="KAF6071451.1"/>
    <property type="molecule type" value="Genomic_DNA"/>
</dbReference>
<dbReference type="GO" id="GO:0004222">
    <property type="term" value="F:metalloendopeptidase activity"/>
    <property type="evidence" value="ECO:0007669"/>
    <property type="project" value="TreeGrafter"/>
</dbReference>
<proteinExistence type="predicted"/>
<dbReference type="GO" id="GO:0006515">
    <property type="term" value="P:protein quality control for misfolded or incompletely synthesized proteins"/>
    <property type="evidence" value="ECO:0007669"/>
    <property type="project" value="TreeGrafter"/>
</dbReference>